<evidence type="ECO:0000256" key="1">
    <source>
        <dbReference type="ARBA" id="ARBA00022723"/>
    </source>
</evidence>
<sequence>MSWKRPSREEEGLMPKIMALLAPPSEFDDKPPESQGKNLHHYFKVPGKGHNRDLCDSCGEGGDIICCDRCPSSFHMLCHEPPLDVDDLPQEWMCRRCSQDIQKRKIRDSKIENNKKRKKLNGIDGDESKKTVWIVNGKTKSDIVDGETQVDEGFKLALAHEKFKAVEESSNSKSFKLAKKYIYLPNVNFPGESRSLSKRPFEVCENGIVHKPFKLCFVCRRTCRHAPLLSCDFCSLFYHLDCLTPPLAHVPTGLWMCPNHPHQFIEEKRLVTDKLSERLRYWDLLSKPIDQDEVQIAFLRKGSRKFPPFRRKVRLNGRLRIKVPEAIKHHYQNKLQANVIDEILMANYLSKGNSVGNSTKMITNEVTETNGNKIGTNGGTAGFTSLRTTYAFLVPIDCELPPFPINKTSVEVGTQISNDIYLPYYGKCQYNSENHCVIFLDKFENNFELINYSHFGTIVDGINYVIGDSVKIVSSVSDLGCKCKSKPSEKGWESSAILKHGSKLDFGCISFLFCLTPECTNLS</sequence>
<evidence type="ECO:0000313" key="7">
    <source>
        <dbReference type="EMBL" id="KAK2721666.1"/>
    </source>
</evidence>
<dbReference type="CDD" id="cd15534">
    <property type="entry name" value="PHD2_PHF12_Rco1"/>
    <property type="match status" value="1"/>
</dbReference>
<dbReference type="EMBL" id="JAVRJZ010000006">
    <property type="protein sequence ID" value="KAK2721666.1"/>
    <property type="molecule type" value="Genomic_DNA"/>
</dbReference>
<dbReference type="CDD" id="cd15533">
    <property type="entry name" value="PHD1_PHF12"/>
    <property type="match status" value="1"/>
</dbReference>
<dbReference type="GO" id="GO:0008270">
    <property type="term" value="F:zinc ion binding"/>
    <property type="evidence" value="ECO:0007669"/>
    <property type="project" value="UniProtKB-KW"/>
</dbReference>
<dbReference type="GO" id="GO:0000122">
    <property type="term" value="P:negative regulation of transcription by RNA polymerase II"/>
    <property type="evidence" value="ECO:0007669"/>
    <property type="project" value="TreeGrafter"/>
</dbReference>
<name>A0AA88ICG1_ARTSF</name>
<proteinExistence type="predicted"/>
<evidence type="ECO:0000259" key="5">
    <source>
        <dbReference type="PROSITE" id="PS50006"/>
    </source>
</evidence>
<dbReference type="PROSITE" id="PS50006">
    <property type="entry name" value="FHA_DOMAIN"/>
    <property type="match status" value="1"/>
</dbReference>
<accession>A0AA88ICG1</accession>
<evidence type="ECO:0000256" key="3">
    <source>
        <dbReference type="ARBA" id="ARBA00022833"/>
    </source>
</evidence>
<dbReference type="InterPro" id="IPR019786">
    <property type="entry name" value="Zinc_finger_PHD-type_CS"/>
</dbReference>
<evidence type="ECO:0000259" key="6">
    <source>
        <dbReference type="PROSITE" id="PS50016"/>
    </source>
</evidence>
<dbReference type="InterPro" id="IPR011011">
    <property type="entry name" value="Znf_FYVE_PHD"/>
</dbReference>
<dbReference type="InterPro" id="IPR013083">
    <property type="entry name" value="Znf_RING/FYVE/PHD"/>
</dbReference>
<dbReference type="PANTHER" id="PTHR46309">
    <property type="entry name" value="PHD FINGER PROTEIN 12"/>
    <property type="match status" value="1"/>
</dbReference>
<keyword evidence="2 4" id="KW-0863">Zinc-finger</keyword>
<evidence type="ECO:0000313" key="8">
    <source>
        <dbReference type="Proteomes" id="UP001187531"/>
    </source>
</evidence>
<dbReference type="InterPro" id="IPR008984">
    <property type="entry name" value="SMAD_FHA_dom_sf"/>
</dbReference>
<dbReference type="PROSITE" id="PS01359">
    <property type="entry name" value="ZF_PHD_1"/>
    <property type="match status" value="1"/>
</dbReference>
<keyword evidence="8" id="KW-1185">Reference proteome</keyword>
<reference evidence="7" key="1">
    <citation type="submission" date="2023-07" db="EMBL/GenBank/DDBJ databases">
        <title>Chromosome-level genome assembly of Artemia franciscana.</title>
        <authorList>
            <person name="Jo E."/>
        </authorList>
    </citation>
    <scope>NUCLEOTIDE SEQUENCE</scope>
    <source>
        <tissue evidence="7">Whole body</tissue>
    </source>
</reference>
<dbReference type="GO" id="GO:0070822">
    <property type="term" value="C:Sin3-type complex"/>
    <property type="evidence" value="ECO:0007669"/>
    <property type="project" value="TreeGrafter"/>
</dbReference>
<dbReference type="Gene3D" id="3.30.40.10">
    <property type="entry name" value="Zinc/RING finger domain, C3HC4 (zinc finger)"/>
    <property type="match status" value="1"/>
</dbReference>
<dbReference type="InterPro" id="IPR001965">
    <property type="entry name" value="Znf_PHD"/>
</dbReference>
<dbReference type="AlphaFoldDB" id="A0AA88ICG1"/>
<feature type="domain" description="PHD-type" evidence="6">
    <location>
        <begin position="52"/>
        <end position="100"/>
    </location>
</feature>
<dbReference type="Proteomes" id="UP001187531">
    <property type="component" value="Unassembled WGS sequence"/>
</dbReference>
<evidence type="ECO:0000256" key="2">
    <source>
        <dbReference type="ARBA" id="ARBA00022771"/>
    </source>
</evidence>
<dbReference type="InterPro" id="IPR000253">
    <property type="entry name" value="FHA_dom"/>
</dbReference>
<dbReference type="InterPro" id="IPR042163">
    <property type="entry name" value="PHF12"/>
</dbReference>
<dbReference type="SUPFAM" id="SSF57903">
    <property type="entry name" value="FYVE/PHD zinc finger"/>
    <property type="match status" value="2"/>
</dbReference>
<feature type="domain" description="FHA" evidence="5">
    <location>
        <begin position="410"/>
        <end position="464"/>
    </location>
</feature>
<dbReference type="PROSITE" id="PS50016">
    <property type="entry name" value="ZF_PHD_2"/>
    <property type="match status" value="2"/>
</dbReference>
<dbReference type="SMART" id="SM00249">
    <property type="entry name" value="PHD"/>
    <property type="match status" value="2"/>
</dbReference>
<dbReference type="InterPro" id="IPR019787">
    <property type="entry name" value="Znf_PHD-finger"/>
</dbReference>
<dbReference type="PANTHER" id="PTHR46309:SF1">
    <property type="entry name" value="PHD FINGER PROTEIN 12"/>
    <property type="match status" value="1"/>
</dbReference>
<protein>
    <recommendedName>
        <fullName evidence="9">PHD finger protein 12</fullName>
    </recommendedName>
</protein>
<dbReference type="SUPFAM" id="SSF49879">
    <property type="entry name" value="SMAD/FHA domain"/>
    <property type="match status" value="1"/>
</dbReference>
<keyword evidence="1" id="KW-0479">Metal-binding</keyword>
<evidence type="ECO:0000256" key="4">
    <source>
        <dbReference type="PROSITE-ProRule" id="PRU00146"/>
    </source>
</evidence>
<dbReference type="GO" id="GO:0003714">
    <property type="term" value="F:transcription corepressor activity"/>
    <property type="evidence" value="ECO:0007669"/>
    <property type="project" value="InterPro"/>
</dbReference>
<keyword evidence="3" id="KW-0862">Zinc</keyword>
<dbReference type="Pfam" id="PF00628">
    <property type="entry name" value="PHD"/>
    <property type="match status" value="2"/>
</dbReference>
<gene>
    <name evidence="7" type="ORF">QYM36_003837</name>
</gene>
<organism evidence="7 8">
    <name type="scientific">Artemia franciscana</name>
    <name type="common">Brine shrimp</name>
    <name type="synonym">Artemia sanfranciscana</name>
    <dbReference type="NCBI Taxonomy" id="6661"/>
    <lineage>
        <taxon>Eukaryota</taxon>
        <taxon>Metazoa</taxon>
        <taxon>Ecdysozoa</taxon>
        <taxon>Arthropoda</taxon>
        <taxon>Crustacea</taxon>
        <taxon>Branchiopoda</taxon>
        <taxon>Anostraca</taxon>
        <taxon>Artemiidae</taxon>
        <taxon>Artemia</taxon>
    </lineage>
</organism>
<feature type="domain" description="PHD-type" evidence="6">
    <location>
        <begin position="213"/>
        <end position="263"/>
    </location>
</feature>
<comment type="caution">
    <text evidence="7">The sequence shown here is derived from an EMBL/GenBank/DDBJ whole genome shotgun (WGS) entry which is preliminary data.</text>
</comment>
<dbReference type="Gene3D" id="2.30.30.1150">
    <property type="match status" value="1"/>
</dbReference>
<dbReference type="Gene3D" id="2.60.200.20">
    <property type="match status" value="1"/>
</dbReference>
<evidence type="ECO:0008006" key="9">
    <source>
        <dbReference type="Google" id="ProtNLM"/>
    </source>
</evidence>